<evidence type="ECO:0000256" key="1">
    <source>
        <dbReference type="SAM" id="MobiDB-lite"/>
    </source>
</evidence>
<evidence type="ECO:0000313" key="4">
    <source>
        <dbReference type="Proteomes" id="UP000008311"/>
    </source>
</evidence>
<dbReference type="InParanoid" id="B9RS73"/>
<protein>
    <recommendedName>
        <fullName evidence="2">F-box domain-containing protein</fullName>
    </recommendedName>
</protein>
<gene>
    <name evidence="3" type="ORF">RCOM_0803460</name>
</gene>
<proteinExistence type="predicted"/>
<dbReference type="Pfam" id="PF00646">
    <property type="entry name" value="F-box"/>
    <property type="match status" value="1"/>
</dbReference>
<dbReference type="AlphaFoldDB" id="B9RS73"/>
<dbReference type="Gene3D" id="1.20.1280.50">
    <property type="match status" value="1"/>
</dbReference>
<evidence type="ECO:0000313" key="3">
    <source>
        <dbReference type="EMBL" id="EEF45933.1"/>
    </source>
</evidence>
<organism evidence="3 4">
    <name type="scientific">Ricinus communis</name>
    <name type="common">Castor bean</name>
    <dbReference type="NCBI Taxonomy" id="3988"/>
    <lineage>
        <taxon>Eukaryota</taxon>
        <taxon>Viridiplantae</taxon>
        <taxon>Streptophyta</taxon>
        <taxon>Embryophyta</taxon>
        <taxon>Tracheophyta</taxon>
        <taxon>Spermatophyta</taxon>
        <taxon>Magnoliopsida</taxon>
        <taxon>eudicotyledons</taxon>
        <taxon>Gunneridae</taxon>
        <taxon>Pentapetalae</taxon>
        <taxon>rosids</taxon>
        <taxon>fabids</taxon>
        <taxon>Malpighiales</taxon>
        <taxon>Euphorbiaceae</taxon>
        <taxon>Acalyphoideae</taxon>
        <taxon>Acalypheae</taxon>
        <taxon>Ricinus</taxon>
    </lineage>
</organism>
<keyword evidence="4" id="KW-1185">Reference proteome</keyword>
<accession>B9RS73</accession>
<dbReference type="SUPFAM" id="SSF81383">
    <property type="entry name" value="F-box domain"/>
    <property type="match status" value="1"/>
</dbReference>
<dbReference type="SUPFAM" id="SSF52047">
    <property type="entry name" value="RNI-like"/>
    <property type="match status" value="1"/>
</dbReference>
<dbReference type="PANTHER" id="PTHR34223">
    <property type="entry name" value="OS11G0201299 PROTEIN"/>
    <property type="match status" value="1"/>
</dbReference>
<name>B9RS73_RICCO</name>
<feature type="region of interest" description="Disordered" evidence="1">
    <location>
        <begin position="1"/>
        <end position="29"/>
    </location>
</feature>
<sequence length="614" mass="69775">MAMVSQETHNDDDDKNDRGNSISTPDARLSSDRLSGLQESTLYHIFSFLGANATISLSLVSRKFKQLCLCSPFLFFLADFDNSLQISDSKMKKEILKTRYTQFCSSVDKVMRSRHNLGIQIDRFLIHWITKVFVNEGCCVIASWVNSAAGCNVRELDILIDVGFGRVYYLPDGVFECQSLKVLRLNLQKGNFGLTDREMESVDELVLDSVTIFDRNYGKRSSNLWASLKRLNLVNVRWMDDLIIASKSLEELKISNSQFGLVNAEWRFLIPSLTLKSISISRCLFIGPCQISLDCPSLENFTVHGSKFDNVFIVNMVPPSPEHFEGQVFWSDLKKASATLKCFGIFGSNFKKTCSFCISCPSVDHIKISSCKFEEFCHLKIDSPPLQDLTISDCELISPLMKISNPDHKRRIIINTEIVEQLTLISSDEYSYEFPLTIAAPNIQTIRWKGNPVDFSYLESFMSLKNAVIDIEPSCQHKSRELACCCKLFKSSIYSVAVLLQSLKHARFLKINIWPIEMFFMQNDEPIYFDSLVRLILIINDSLAEKLPVIASFLKGLPNLRILFIKCEKKSHALGNPNLINSLGLCQESFNLLFSEDWKKIKIEKITAQAAEEV</sequence>
<dbReference type="EMBL" id="EQ973807">
    <property type="protein sequence ID" value="EEF45933.1"/>
    <property type="molecule type" value="Genomic_DNA"/>
</dbReference>
<evidence type="ECO:0000259" key="2">
    <source>
        <dbReference type="Pfam" id="PF00646"/>
    </source>
</evidence>
<dbReference type="Proteomes" id="UP000008311">
    <property type="component" value="Unassembled WGS sequence"/>
</dbReference>
<dbReference type="InterPro" id="IPR036047">
    <property type="entry name" value="F-box-like_dom_sf"/>
</dbReference>
<feature type="domain" description="F-box" evidence="2">
    <location>
        <begin position="37"/>
        <end position="73"/>
    </location>
</feature>
<dbReference type="InterPro" id="IPR001810">
    <property type="entry name" value="F-box_dom"/>
</dbReference>
<dbReference type="PANTHER" id="PTHR34223:SF93">
    <property type="entry name" value="F-BOX DOMAIN-CONTAINING PROTEIN"/>
    <property type="match status" value="1"/>
</dbReference>
<dbReference type="InterPro" id="IPR053197">
    <property type="entry name" value="F-box_SCFL_complex_component"/>
</dbReference>
<reference evidence="4" key="1">
    <citation type="journal article" date="2010" name="Nat. Biotechnol.">
        <title>Draft genome sequence of the oilseed species Ricinus communis.</title>
        <authorList>
            <person name="Chan A.P."/>
            <person name="Crabtree J."/>
            <person name="Zhao Q."/>
            <person name="Lorenzi H."/>
            <person name="Orvis J."/>
            <person name="Puiu D."/>
            <person name="Melake-Berhan A."/>
            <person name="Jones K.M."/>
            <person name="Redman J."/>
            <person name="Chen G."/>
            <person name="Cahoon E.B."/>
            <person name="Gedil M."/>
            <person name="Stanke M."/>
            <person name="Haas B.J."/>
            <person name="Wortman J.R."/>
            <person name="Fraser-Liggett C.M."/>
            <person name="Ravel J."/>
            <person name="Rabinowicz P.D."/>
        </authorList>
    </citation>
    <scope>NUCLEOTIDE SEQUENCE [LARGE SCALE GENOMIC DNA]</scope>
    <source>
        <strain evidence="4">cv. Hale</strain>
    </source>
</reference>